<evidence type="ECO:0000256" key="1">
    <source>
        <dbReference type="ARBA" id="ARBA00006484"/>
    </source>
</evidence>
<dbReference type="AlphaFoldDB" id="A0ABD3X3T3"/>
<dbReference type="PANTHER" id="PTHR43963">
    <property type="entry name" value="CARBONYL REDUCTASE 1-RELATED"/>
    <property type="match status" value="1"/>
</dbReference>
<dbReference type="PRINTS" id="PR00081">
    <property type="entry name" value="GDHRDH"/>
</dbReference>
<dbReference type="GO" id="GO:0004090">
    <property type="term" value="F:carbonyl reductase (NADPH) activity"/>
    <property type="evidence" value="ECO:0007669"/>
    <property type="project" value="UniProtKB-EC"/>
</dbReference>
<dbReference type="Proteomes" id="UP001634394">
    <property type="component" value="Unassembled WGS sequence"/>
</dbReference>
<name>A0ABD3X3T3_SINWO</name>
<dbReference type="PROSITE" id="PS00061">
    <property type="entry name" value="ADH_SHORT"/>
    <property type="match status" value="1"/>
</dbReference>
<dbReference type="InterPro" id="IPR036291">
    <property type="entry name" value="NAD(P)-bd_dom_sf"/>
</dbReference>
<dbReference type="EC" id="1.1.1.184" evidence="4"/>
<evidence type="ECO:0000256" key="4">
    <source>
        <dbReference type="ARBA" id="ARBA00026118"/>
    </source>
</evidence>
<evidence type="ECO:0000313" key="5">
    <source>
        <dbReference type="EMBL" id="KAL3880692.1"/>
    </source>
</evidence>
<proteinExistence type="inferred from homology"/>
<dbReference type="InterPro" id="IPR045313">
    <property type="entry name" value="CBR1-like"/>
</dbReference>
<dbReference type="CDD" id="cd05324">
    <property type="entry name" value="carb_red_PTCR-like_SDR_c"/>
    <property type="match status" value="1"/>
</dbReference>
<dbReference type="InterPro" id="IPR020904">
    <property type="entry name" value="Sc_DH/Rdtase_CS"/>
</dbReference>
<sequence length="277" mass="31087">MTQRRGKICTQLVTGANKGIGFAIVRGLCKQFDGDVILTARDEDRGMRAVKDLMKEGLNPLFHKLDISNQTSIQTLKAFLHKHYGGLDVLVNNAAIGSSLFANQAVKTLQVNFWGTLAVYNQLFPLLRPRARVVTLSSRASTWTYCRCSDVIKDRIRNPNITMEQLKELIREFEESAHSDTLEEKGWVKFAYGVSKIGVRLMSYIQGRDMTKETKKADILVNACCPGFVNTDMNDHKGTKTIDEGAETPLYLALLPSDVKSPKGEFIEEKNVTQWPN</sequence>
<gene>
    <name evidence="5" type="ORF">ACJMK2_032912</name>
</gene>
<keyword evidence="6" id="KW-1185">Reference proteome</keyword>
<evidence type="ECO:0000313" key="6">
    <source>
        <dbReference type="Proteomes" id="UP001634394"/>
    </source>
</evidence>
<dbReference type="PANTHER" id="PTHR43963:SF4">
    <property type="entry name" value="CARBONYL REDUCTASE (NADPH)"/>
    <property type="match status" value="1"/>
</dbReference>
<dbReference type="SUPFAM" id="SSF51735">
    <property type="entry name" value="NAD(P)-binding Rossmann-fold domains"/>
    <property type="match status" value="1"/>
</dbReference>
<comment type="similarity">
    <text evidence="1">Belongs to the short-chain dehydrogenases/reductases (SDR) family.</text>
</comment>
<reference evidence="5 6" key="1">
    <citation type="submission" date="2024-11" db="EMBL/GenBank/DDBJ databases">
        <title>Chromosome-level genome assembly of the freshwater bivalve Anodonta woodiana.</title>
        <authorList>
            <person name="Chen X."/>
        </authorList>
    </citation>
    <scope>NUCLEOTIDE SEQUENCE [LARGE SCALE GENOMIC DNA]</scope>
    <source>
        <strain evidence="5">MN2024</strain>
        <tissue evidence="5">Gills</tissue>
    </source>
</reference>
<dbReference type="Pfam" id="PF00106">
    <property type="entry name" value="adh_short"/>
    <property type="match status" value="1"/>
</dbReference>
<dbReference type="InterPro" id="IPR002347">
    <property type="entry name" value="SDR_fam"/>
</dbReference>
<evidence type="ECO:0000256" key="3">
    <source>
        <dbReference type="ARBA" id="ARBA00023002"/>
    </source>
</evidence>
<keyword evidence="2" id="KW-0521">NADP</keyword>
<accession>A0ABD3X3T3</accession>
<organism evidence="5 6">
    <name type="scientific">Sinanodonta woodiana</name>
    <name type="common">Chinese pond mussel</name>
    <name type="synonym">Anodonta woodiana</name>
    <dbReference type="NCBI Taxonomy" id="1069815"/>
    <lineage>
        <taxon>Eukaryota</taxon>
        <taxon>Metazoa</taxon>
        <taxon>Spiralia</taxon>
        <taxon>Lophotrochozoa</taxon>
        <taxon>Mollusca</taxon>
        <taxon>Bivalvia</taxon>
        <taxon>Autobranchia</taxon>
        <taxon>Heteroconchia</taxon>
        <taxon>Palaeoheterodonta</taxon>
        <taxon>Unionida</taxon>
        <taxon>Unionoidea</taxon>
        <taxon>Unionidae</taxon>
        <taxon>Unioninae</taxon>
        <taxon>Sinanodonta</taxon>
    </lineage>
</organism>
<protein>
    <recommendedName>
        <fullName evidence="4">carbonyl reductase (NADPH)</fullName>
        <ecNumber evidence="4">1.1.1.184</ecNumber>
    </recommendedName>
</protein>
<dbReference type="Gene3D" id="3.40.50.720">
    <property type="entry name" value="NAD(P)-binding Rossmann-like Domain"/>
    <property type="match status" value="1"/>
</dbReference>
<evidence type="ECO:0000256" key="2">
    <source>
        <dbReference type="ARBA" id="ARBA00022857"/>
    </source>
</evidence>
<keyword evidence="3" id="KW-0560">Oxidoreductase</keyword>
<dbReference type="EMBL" id="JBJQND010000004">
    <property type="protein sequence ID" value="KAL3880692.1"/>
    <property type="molecule type" value="Genomic_DNA"/>
</dbReference>
<comment type="caution">
    <text evidence="5">The sequence shown here is derived from an EMBL/GenBank/DDBJ whole genome shotgun (WGS) entry which is preliminary data.</text>
</comment>